<dbReference type="InterPro" id="IPR012347">
    <property type="entry name" value="Ferritin-like"/>
</dbReference>
<dbReference type="InterPro" id="IPR019052">
    <property type="entry name" value="DUF2383"/>
</dbReference>
<organism evidence="2 3">
    <name type="scientific">Dyella lipolytica</name>
    <dbReference type="NCBI Taxonomy" id="1867835"/>
    <lineage>
        <taxon>Bacteria</taxon>
        <taxon>Pseudomonadati</taxon>
        <taxon>Pseudomonadota</taxon>
        <taxon>Gammaproteobacteria</taxon>
        <taxon>Lysobacterales</taxon>
        <taxon>Rhodanobacteraceae</taxon>
        <taxon>Dyella</taxon>
    </lineage>
</organism>
<dbReference type="Pfam" id="PF09537">
    <property type="entry name" value="DUF2383"/>
    <property type="match status" value="1"/>
</dbReference>
<evidence type="ECO:0000313" key="2">
    <source>
        <dbReference type="EMBL" id="MFK2874192.1"/>
    </source>
</evidence>
<evidence type="ECO:0000259" key="1">
    <source>
        <dbReference type="Pfam" id="PF09537"/>
    </source>
</evidence>
<dbReference type="Proteomes" id="UP001620405">
    <property type="component" value="Unassembled WGS sequence"/>
</dbReference>
<gene>
    <name evidence="2" type="ORF">ISP13_11665</name>
</gene>
<accession>A0ABW8IW28</accession>
<feature type="domain" description="DUF2383" evidence="1">
    <location>
        <begin position="10"/>
        <end position="113"/>
    </location>
</feature>
<dbReference type="InterPro" id="IPR011971">
    <property type="entry name" value="CHP02284"/>
</dbReference>
<comment type="caution">
    <text evidence="2">The sequence shown here is derived from an EMBL/GenBank/DDBJ whole genome shotgun (WGS) entry which is preliminary data.</text>
</comment>
<dbReference type="RefSeq" id="WP_284401406.1">
    <property type="nucleotide sequence ID" value="NZ_BSNQ01000009.1"/>
</dbReference>
<name>A0ABW8IW28_9GAMM</name>
<proteinExistence type="predicted"/>
<protein>
    <submittedName>
        <fullName evidence="2">PA2169 family four-helix-bundle protein</fullName>
    </submittedName>
</protein>
<dbReference type="EMBL" id="JADIKG010000012">
    <property type="protein sequence ID" value="MFK2874192.1"/>
    <property type="molecule type" value="Genomic_DNA"/>
</dbReference>
<evidence type="ECO:0000313" key="3">
    <source>
        <dbReference type="Proteomes" id="UP001620405"/>
    </source>
</evidence>
<dbReference type="Gene3D" id="1.20.1260.10">
    <property type="match status" value="1"/>
</dbReference>
<sequence>MSLEPRHLCNDLIRRSIELCALYRHAAAQVSEPGLRTVLDEEAQSLTEVIAELQAQMRSNANAPATRSGMIGAARQRLDAWLVRGIPRSDDAWIRLLAHHEQSLLRAFERVLTRVAPGDVTTALHRQLPRLRSIHLDMHSLAKAVGH</sequence>
<dbReference type="NCBIfam" id="TIGR02284">
    <property type="entry name" value="PA2169 family four-helix-bundle protein"/>
    <property type="match status" value="1"/>
</dbReference>
<reference evidence="2 3" key="1">
    <citation type="submission" date="2020-10" db="EMBL/GenBank/DDBJ databases">
        <title>Phylogeny of dyella-like bacteria.</title>
        <authorList>
            <person name="Fu J."/>
        </authorList>
    </citation>
    <scope>NUCLEOTIDE SEQUENCE [LARGE SCALE GENOMIC DNA]</scope>
    <source>
        <strain evidence="2 3">DHOB07</strain>
    </source>
</reference>
<keyword evidence="3" id="KW-1185">Reference proteome</keyword>